<name>A0A382ZZH1_9ZZZZ</name>
<dbReference type="GO" id="GO:0008137">
    <property type="term" value="F:NADH dehydrogenase (ubiquinone) activity"/>
    <property type="evidence" value="ECO:0007669"/>
    <property type="project" value="InterPro"/>
</dbReference>
<evidence type="ECO:0000256" key="3">
    <source>
        <dbReference type="ARBA" id="ARBA00022989"/>
    </source>
</evidence>
<protein>
    <recommendedName>
        <fullName evidence="9">NADH-Ubiquinone oxidoreductase (complex I) chain 5 N-terminal domain-containing protein</fullName>
    </recommendedName>
</protein>
<dbReference type="Pfam" id="PF00662">
    <property type="entry name" value="Proton_antipo_N"/>
    <property type="match status" value="1"/>
</dbReference>
<reference evidence="8" key="1">
    <citation type="submission" date="2018-05" db="EMBL/GenBank/DDBJ databases">
        <authorList>
            <person name="Lanie J.A."/>
            <person name="Ng W.-L."/>
            <person name="Kazmierczak K.M."/>
            <person name="Andrzejewski T.M."/>
            <person name="Davidsen T.M."/>
            <person name="Wayne K.J."/>
            <person name="Tettelin H."/>
            <person name="Glass J.I."/>
            <person name="Rusch D."/>
            <person name="Podicherti R."/>
            <person name="Tsui H.-C.T."/>
            <person name="Winkler M.E."/>
        </authorList>
    </citation>
    <scope>NUCLEOTIDE SEQUENCE</scope>
</reference>
<evidence type="ECO:0000256" key="2">
    <source>
        <dbReference type="ARBA" id="ARBA00022692"/>
    </source>
</evidence>
<dbReference type="AlphaFoldDB" id="A0A382ZZH1"/>
<dbReference type="GO" id="GO:0015990">
    <property type="term" value="P:electron transport coupled proton transport"/>
    <property type="evidence" value="ECO:0007669"/>
    <property type="project" value="TreeGrafter"/>
</dbReference>
<dbReference type="InterPro" id="IPR001516">
    <property type="entry name" value="Proton_antipo_N"/>
</dbReference>
<dbReference type="Pfam" id="PF00361">
    <property type="entry name" value="Proton_antipo_M"/>
    <property type="match status" value="1"/>
</dbReference>
<dbReference type="GO" id="GO:0042773">
    <property type="term" value="P:ATP synthesis coupled electron transport"/>
    <property type="evidence" value="ECO:0007669"/>
    <property type="project" value="InterPro"/>
</dbReference>
<evidence type="ECO:0008006" key="9">
    <source>
        <dbReference type="Google" id="ProtNLM"/>
    </source>
</evidence>
<evidence type="ECO:0000259" key="6">
    <source>
        <dbReference type="Pfam" id="PF00361"/>
    </source>
</evidence>
<feature type="transmembrane region" description="Helical" evidence="5">
    <location>
        <begin position="101"/>
        <end position="119"/>
    </location>
</feature>
<feature type="transmembrane region" description="Helical" evidence="5">
    <location>
        <begin position="6"/>
        <end position="25"/>
    </location>
</feature>
<sequence>MEWAWLIPVFSFAAAPLIVVFGRVLPGKGSVLAILAITAGFGLFWWVFAGFLGAGAGTENCEISHYPETLTCHYEMGWFNAGLAGEASSVLLTWGFIVDPLTVAMLGLVTFVALMVQIYSLGYMKCDSRFGWYYAVHAMFAAAMLTLVLADNFLLLYVAWELVGICSYLLIGFWHERPAAKEAAKKAFIVTRIGDVGMLIGILLIYREVGSFSMFDAFEGVSSGAKTQG</sequence>
<organism evidence="8">
    <name type="scientific">marine metagenome</name>
    <dbReference type="NCBI Taxonomy" id="408172"/>
    <lineage>
        <taxon>unclassified sequences</taxon>
        <taxon>metagenomes</taxon>
        <taxon>ecological metagenomes</taxon>
    </lineage>
</organism>
<feature type="non-terminal residue" evidence="8">
    <location>
        <position position="229"/>
    </location>
</feature>
<feature type="domain" description="NADH:quinone oxidoreductase/Mrp antiporter transmembrane" evidence="6">
    <location>
        <begin position="150"/>
        <end position="219"/>
    </location>
</feature>
<keyword evidence="2 5" id="KW-0812">Transmembrane</keyword>
<gene>
    <name evidence="8" type="ORF">METZ01_LOCUS453900</name>
</gene>
<feature type="transmembrane region" description="Helical" evidence="5">
    <location>
        <begin position="32"/>
        <end position="54"/>
    </location>
</feature>
<feature type="domain" description="NADH-Ubiquinone oxidoreductase (complex I) chain 5 N-terminal" evidence="7">
    <location>
        <begin position="89"/>
        <end position="133"/>
    </location>
</feature>
<accession>A0A382ZZH1</accession>
<comment type="subcellular location">
    <subcellularLocation>
        <location evidence="1">Membrane</location>
        <topology evidence="1">Multi-pass membrane protein</topology>
    </subcellularLocation>
</comment>
<feature type="transmembrane region" description="Helical" evidence="5">
    <location>
        <begin position="187"/>
        <end position="206"/>
    </location>
</feature>
<keyword evidence="3 5" id="KW-1133">Transmembrane helix</keyword>
<dbReference type="InterPro" id="IPR003945">
    <property type="entry name" value="NU5C-like"/>
</dbReference>
<dbReference type="EMBL" id="UINC01188028">
    <property type="protein sequence ID" value="SVE01046.1"/>
    <property type="molecule type" value="Genomic_DNA"/>
</dbReference>
<proteinExistence type="predicted"/>
<dbReference type="PANTHER" id="PTHR42829">
    <property type="entry name" value="NADH-UBIQUINONE OXIDOREDUCTASE CHAIN 5"/>
    <property type="match status" value="1"/>
</dbReference>
<evidence type="ECO:0000256" key="5">
    <source>
        <dbReference type="SAM" id="Phobius"/>
    </source>
</evidence>
<evidence type="ECO:0000259" key="7">
    <source>
        <dbReference type="Pfam" id="PF00662"/>
    </source>
</evidence>
<keyword evidence="4 5" id="KW-0472">Membrane</keyword>
<evidence type="ECO:0000256" key="4">
    <source>
        <dbReference type="ARBA" id="ARBA00023136"/>
    </source>
</evidence>
<feature type="transmembrane region" description="Helical" evidence="5">
    <location>
        <begin position="156"/>
        <end position="175"/>
    </location>
</feature>
<dbReference type="PANTHER" id="PTHR42829:SF2">
    <property type="entry name" value="NADH-UBIQUINONE OXIDOREDUCTASE CHAIN 5"/>
    <property type="match status" value="1"/>
</dbReference>
<evidence type="ECO:0000313" key="8">
    <source>
        <dbReference type="EMBL" id="SVE01046.1"/>
    </source>
</evidence>
<dbReference type="InterPro" id="IPR001750">
    <property type="entry name" value="ND/Mrp_TM"/>
</dbReference>
<evidence type="ECO:0000256" key="1">
    <source>
        <dbReference type="ARBA" id="ARBA00004141"/>
    </source>
</evidence>
<dbReference type="GO" id="GO:0003954">
    <property type="term" value="F:NADH dehydrogenase activity"/>
    <property type="evidence" value="ECO:0007669"/>
    <property type="project" value="TreeGrafter"/>
</dbReference>
<dbReference type="GO" id="GO:0016020">
    <property type="term" value="C:membrane"/>
    <property type="evidence" value="ECO:0007669"/>
    <property type="project" value="UniProtKB-SubCell"/>
</dbReference>
<dbReference type="PRINTS" id="PR01434">
    <property type="entry name" value="NADHDHGNASE5"/>
</dbReference>
<feature type="transmembrane region" description="Helical" evidence="5">
    <location>
        <begin position="131"/>
        <end position="150"/>
    </location>
</feature>